<keyword evidence="1" id="KW-0175">Coiled coil</keyword>
<reference evidence="3 4" key="1">
    <citation type="submission" date="2017-09" db="EMBL/GenBank/DDBJ databases">
        <title>WGS assembly of Aquilegia coerulea Goldsmith.</title>
        <authorList>
            <person name="Hodges S."/>
            <person name="Kramer E."/>
            <person name="Nordborg M."/>
            <person name="Tomkins J."/>
            <person name="Borevitz J."/>
            <person name="Derieg N."/>
            <person name="Yan J."/>
            <person name="Mihaltcheva S."/>
            <person name="Hayes R.D."/>
            <person name="Rokhsar D."/>
        </authorList>
    </citation>
    <scope>NUCLEOTIDE SEQUENCE [LARGE SCALE GENOMIC DNA]</scope>
    <source>
        <strain evidence="4">cv. Goldsmith</strain>
    </source>
</reference>
<gene>
    <name evidence="3" type="ORF">AQUCO_07600122v1</name>
</gene>
<proteinExistence type="predicted"/>
<evidence type="ECO:0000313" key="3">
    <source>
        <dbReference type="EMBL" id="PIA27748.1"/>
    </source>
</evidence>
<feature type="compositionally biased region" description="Polar residues" evidence="2">
    <location>
        <begin position="57"/>
        <end position="71"/>
    </location>
</feature>
<dbReference type="Proteomes" id="UP000230069">
    <property type="component" value="Unassembled WGS sequence"/>
</dbReference>
<name>A0A2G5C8X7_AQUCA</name>
<feature type="region of interest" description="Disordered" evidence="2">
    <location>
        <begin position="18"/>
        <end position="79"/>
    </location>
</feature>
<dbReference type="OrthoDB" id="10646028at2759"/>
<dbReference type="AlphaFoldDB" id="A0A2G5C8X7"/>
<feature type="coiled-coil region" evidence="1">
    <location>
        <begin position="164"/>
        <end position="220"/>
    </location>
</feature>
<accession>A0A2G5C8X7</accession>
<protein>
    <submittedName>
        <fullName evidence="3">Uncharacterized protein</fullName>
    </submittedName>
</protein>
<organism evidence="3 4">
    <name type="scientific">Aquilegia coerulea</name>
    <name type="common">Rocky mountain columbine</name>
    <dbReference type="NCBI Taxonomy" id="218851"/>
    <lineage>
        <taxon>Eukaryota</taxon>
        <taxon>Viridiplantae</taxon>
        <taxon>Streptophyta</taxon>
        <taxon>Embryophyta</taxon>
        <taxon>Tracheophyta</taxon>
        <taxon>Spermatophyta</taxon>
        <taxon>Magnoliopsida</taxon>
        <taxon>Ranunculales</taxon>
        <taxon>Ranunculaceae</taxon>
        <taxon>Thalictroideae</taxon>
        <taxon>Aquilegia</taxon>
    </lineage>
</organism>
<evidence type="ECO:0000256" key="2">
    <source>
        <dbReference type="SAM" id="MobiDB-lite"/>
    </source>
</evidence>
<dbReference type="EMBL" id="KZ305093">
    <property type="protein sequence ID" value="PIA27748.1"/>
    <property type="molecule type" value="Genomic_DNA"/>
</dbReference>
<evidence type="ECO:0000256" key="1">
    <source>
        <dbReference type="SAM" id="Coils"/>
    </source>
</evidence>
<dbReference type="InParanoid" id="A0A2G5C8X7"/>
<evidence type="ECO:0000313" key="4">
    <source>
        <dbReference type="Proteomes" id="UP000230069"/>
    </source>
</evidence>
<keyword evidence="4" id="KW-1185">Reference proteome</keyword>
<sequence>MSQVGDLEIDDSVFDAMFDDDIQVVQPDTNSPIDIADPSDGNSNSRKRPRLEEPGETGTSTKTDLAGTSVTPVVGESDSAPKVPLWSPTFGFCGQFLTVNDSCVADPINAYNLLYHSVLPPDREHYKKMDLASLRGRNFLLISDLIGVNMELNDRITTMVEEKKKSGRADLEAKVKQLEEYEEKYLVEIKNHSDFVKRLTSQLEEEKKSHTLALEDAKKDHAAFIQNITQEFANDKKDVVQALEDRLGREKTEDVAAKDAAWKEKVPAMVKHQVERIMSKRSGKADSAATHQ</sequence>